<dbReference type="Gene3D" id="3.40.50.300">
    <property type="entry name" value="P-loop containing nucleotide triphosphate hydrolases"/>
    <property type="match status" value="1"/>
</dbReference>
<evidence type="ECO:0000256" key="1">
    <source>
        <dbReference type="SAM" id="Coils"/>
    </source>
</evidence>
<dbReference type="GO" id="GO:0006302">
    <property type="term" value="P:double-strand break repair"/>
    <property type="evidence" value="ECO:0007669"/>
    <property type="project" value="InterPro"/>
</dbReference>
<keyword evidence="4" id="KW-1185">Reference proteome</keyword>
<evidence type="ECO:0000259" key="2">
    <source>
        <dbReference type="Pfam" id="PF13476"/>
    </source>
</evidence>
<feature type="coiled-coil region" evidence="1">
    <location>
        <begin position="197"/>
        <end position="224"/>
    </location>
</feature>
<dbReference type="GO" id="GO:0016887">
    <property type="term" value="F:ATP hydrolysis activity"/>
    <property type="evidence" value="ECO:0007669"/>
    <property type="project" value="InterPro"/>
</dbReference>
<organism evidence="3 4">
    <name type="scientific">Puniceicoccus vermicola</name>
    <dbReference type="NCBI Taxonomy" id="388746"/>
    <lineage>
        <taxon>Bacteria</taxon>
        <taxon>Pseudomonadati</taxon>
        <taxon>Verrucomicrobiota</taxon>
        <taxon>Opitutia</taxon>
        <taxon>Puniceicoccales</taxon>
        <taxon>Puniceicoccaceae</taxon>
        <taxon>Puniceicoccus</taxon>
    </lineage>
</organism>
<dbReference type="GO" id="GO:0000731">
    <property type="term" value="P:DNA synthesis involved in DNA repair"/>
    <property type="evidence" value="ECO:0007669"/>
    <property type="project" value="TreeGrafter"/>
</dbReference>
<dbReference type="PANTHER" id="PTHR32182">
    <property type="entry name" value="DNA REPLICATION AND REPAIR PROTEIN RECF"/>
    <property type="match status" value="1"/>
</dbReference>
<sequence length="305" mass="34394">MKLSLKAFRGVNDSFEVKFDTNQNLTVLYGENGSGKTTISDALEFVVDGKAGSLEDKSLDGKARLPQLVNAQRKKADLSVSLEIHNKTRSATLPASKVVHSGELDQQFKVLSRKNITRLIEEEPAKRFSRIQDFVSIPVLEREEKALNALLLAEKKIFDSQSRLVEQAHEILEELFTEHADKTKYGDRQKDWKEDILSESEETITEHLNLLQELHQQVKRLRADFTPLGGSYPAVKMAQRTFDNETKALTKLIADHSGDLAKAFKTLKHAKGYFEKTETDICPVCDTEVGHDSLVEKVNQKLDSL</sequence>
<dbReference type="AlphaFoldDB" id="A0A7X1AWW7"/>
<comment type="caution">
    <text evidence="3">The sequence shown here is derived from an EMBL/GenBank/DDBJ whole genome shotgun (WGS) entry which is preliminary data.</text>
</comment>
<dbReference type="Pfam" id="PF13476">
    <property type="entry name" value="AAA_23"/>
    <property type="match status" value="1"/>
</dbReference>
<protein>
    <submittedName>
        <fullName evidence="3">AAA family ATPase</fullName>
    </submittedName>
</protein>
<dbReference type="EMBL" id="JACHVA010000022">
    <property type="protein sequence ID" value="MBC2600538.1"/>
    <property type="molecule type" value="Genomic_DNA"/>
</dbReference>
<keyword evidence="1" id="KW-0175">Coiled coil</keyword>
<gene>
    <name evidence="3" type="ORF">H5P30_01950</name>
</gene>
<evidence type="ECO:0000313" key="3">
    <source>
        <dbReference type="EMBL" id="MBC2600538.1"/>
    </source>
</evidence>
<dbReference type="InterPro" id="IPR027417">
    <property type="entry name" value="P-loop_NTPase"/>
</dbReference>
<reference evidence="3 4" key="1">
    <citation type="submission" date="2020-07" db="EMBL/GenBank/DDBJ databases">
        <authorList>
            <person name="Feng X."/>
        </authorList>
    </citation>
    <scope>NUCLEOTIDE SEQUENCE [LARGE SCALE GENOMIC DNA]</scope>
    <source>
        <strain evidence="3 4">JCM14086</strain>
    </source>
</reference>
<dbReference type="InterPro" id="IPR038729">
    <property type="entry name" value="Rad50/SbcC_AAA"/>
</dbReference>
<dbReference type="RefSeq" id="WP_185691281.1">
    <property type="nucleotide sequence ID" value="NZ_JACHVA010000022.1"/>
</dbReference>
<evidence type="ECO:0000313" key="4">
    <source>
        <dbReference type="Proteomes" id="UP000525652"/>
    </source>
</evidence>
<name>A0A7X1AWW7_9BACT</name>
<accession>A0A7X1AWW7</accession>
<dbReference type="Proteomes" id="UP000525652">
    <property type="component" value="Unassembled WGS sequence"/>
</dbReference>
<proteinExistence type="predicted"/>
<dbReference type="SUPFAM" id="SSF52540">
    <property type="entry name" value="P-loop containing nucleoside triphosphate hydrolases"/>
    <property type="match status" value="1"/>
</dbReference>
<feature type="domain" description="Rad50/SbcC-type AAA" evidence="2">
    <location>
        <begin position="2"/>
        <end position="218"/>
    </location>
</feature>
<dbReference type="PANTHER" id="PTHR32182:SF0">
    <property type="entry name" value="DNA REPLICATION AND REPAIR PROTEIN RECF"/>
    <property type="match status" value="1"/>
</dbReference>